<evidence type="ECO:0000256" key="5">
    <source>
        <dbReference type="PIRSR" id="PIRSR604574-2"/>
    </source>
</evidence>
<dbReference type="GO" id="GO:0035513">
    <property type="term" value="P:oxidative RNA demethylation"/>
    <property type="evidence" value="ECO:0007669"/>
    <property type="project" value="TreeGrafter"/>
</dbReference>
<dbReference type="RefSeq" id="WP_203414668.1">
    <property type="nucleotide sequence ID" value="NZ_CP060244.1"/>
</dbReference>
<feature type="binding site" evidence="5">
    <location>
        <position position="146"/>
    </location>
    <ligand>
        <name>Fe cation</name>
        <dbReference type="ChEBI" id="CHEBI:24875"/>
        <note>catalytic</note>
    </ligand>
</feature>
<evidence type="ECO:0000259" key="6">
    <source>
        <dbReference type="PROSITE" id="PS51471"/>
    </source>
</evidence>
<gene>
    <name evidence="7" type="primary">alkB</name>
    <name evidence="7" type="ORF">JGUZn3_11140</name>
</gene>
<dbReference type="Proteomes" id="UP000516349">
    <property type="component" value="Chromosome"/>
</dbReference>
<evidence type="ECO:0000256" key="1">
    <source>
        <dbReference type="ARBA" id="ARBA00022723"/>
    </source>
</evidence>
<dbReference type="PROSITE" id="PS51471">
    <property type="entry name" value="FE2OG_OXY"/>
    <property type="match status" value="1"/>
</dbReference>
<feature type="domain" description="Fe2OG dioxygenase" evidence="6">
    <location>
        <begin position="126"/>
        <end position="227"/>
    </location>
</feature>
<dbReference type="InterPro" id="IPR004574">
    <property type="entry name" value="Alkb"/>
</dbReference>
<dbReference type="NCBIfam" id="NF011930">
    <property type="entry name" value="PRK15401.1"/>
    <property type="match status" value="1"/>
</dbReference>
<dbReference type="GO" id="GO:0008198">
    <property type="term" value="F:ferrous iron binding"/>
    <property type="evidence" value="ECO:0007669"/>
    <property type="project" value="TreeGrafter"/>
</dbReference>
<sequence>MAQKPSPSLPDLFEYLSKDRPPAIQSLGAGAFLFRGAALSAASALLQAVGRIAQSSPFRHMVTPGGYRMGAAMTSCGPLGWVTDAQKGYRYEPKDPQTGQPWPAMPQEFLALSTHLAEQAGFKGFVPSTCLINRYRAGQQMGLHQDKDEGDRSAPVVAISLGLSATFAFGGLQRQDPVQRYRLHHGDGVVWGGASRLCYHGISSIKDDGIRPLGLDVRISLTFRYVVMV</sequence>
<dbReference type="KEGG" id="ebla:JGUZn3_11140"/>
<keyword evidence="3 7" id="KW-0560">Oxidoreductase</keyword>
<dbReference type="InterPro" id="IPR037151">
    <property type="entry name" value="AlkB-like_sf"/>
</dbReference>
<organism evidence="7 8">
    <name type="scientific">Entomobacter blattae</name>
    <dbReference type="NCBI Taxonomy" id="2762277"/>
    <lineage>
        <taxon>Bacteria</taxon>
        <taxon>Pseudomonadati</taxon>
        <taxon>Pseudomonadota</taxon>
        <taxon>Alphaproteobacteria</taxon>
        <taxon>Acetobacterales</taxon>
        <taxon>Acetobacteraceae</taxon>
        <taxon>Entomobacter</taxon>
    </lineage>
</organism>
<evidence type="ECO:0000256" key="2">
    <source>
        <dbReference type="ARBA" id="ARBA00022964"/>
    </source>
</evidence>
<evidence type="ECO:0000256" key="3">
    <source>
        <dbReference type="ARBA" id="ARBA00023002"/>
    </source>
</evidence>
<feature type="binding site" evidence="5">
    <location>
        <position position="144"/>
    </location>
    <ligand>
        <name>Fe cation</name>
        <dbReference type="ChEBI" id="CHEBI:24875"/>
        <note>catalytic</note>
    </ligand>
</feature>
<dbReference type="GO" id="GO:0035516">
    <property type="term" value="F:broad specificity oxidative DNA demethylase activity"/>
    <property type="evidence" value="ECO:0007669"/>
    <property type="project" value="UniProtKB-EC"/>
</dbReference>
<proteinExistence type="predicted"/>
<dbReference type="Pfam" id="PF13532">
    <property type="entry name" value="2OG-FeII_Oxy_2"/>
    <property type="match status" value="1"/>
</dbReference>
<feature type="binding site" evidence="5">
    <location>
        <position position="200"/>
    </location>
    <ligand>
        <name>Fe cation</name>
        <dbReference type="ChEBI" id="CHEBI:24875"/>
        <note>catalytic</note>
    </ligand>
</feature>
<dbReference type="SUPFAM" id="SSF51197">
    <property type="entry name" value="Clavaminate synthase-like"/>
    <property type="match status" value="1"/>
</dbReference>
<dbReference type="GO" id="GO:0035515">
    <property type="term" value="F:oxidative RNA demethylase activity"/>
    <property type="evidence" value="ECO:0007669"/>
    <property type="project" value="TreeGrafter"/>
</dbReference>
<keyword evidence="8" id="KW-1185">Reference proteome</keyword>
<reference evidence="7 8" key="1">
    <citation type="submission" date="2020-08" db="EMBL/GenBank/DDBJ databases">
        <title>Complete genome sequence of Entomobacter blattae G55GP.</title>
        <authorList>
            <person name="Poehlein A."/>
            <person name="Guzman J."/>
            <person name="Daniel R."/>
            <person name="Vilcinskas A."/>
        </authorList>
    </citation>
    <scope>NUCLEOTIDE SEQUENCE [LARGE SCALE GENOMIC DNA]</scope>
    <source>
        <strain evidence="7 8">G55GP</strain>
    </source>
</reference>
<accession>A0A7H1NRD1</accession>
<dbReference type="PANTHER" id="PTHR16557:SF2">
    <property type="entry name" value="NUCLEIC ACID DIOXYGENASE ALKBH1"/>
    <property type="match status" value="1"/>
</dbReference>
<protein>
    <submittedName>
        <fullName evidence="7">Alpha-ketoglutarate-dependent dioxygenase AlkB</fullName>
        <ecNumber evidence="7">1.14.11.33</ecNumber>
    </submittedName>
</protein>
<comment type="cofactor">
    <cofactor evidence="5">
        <name>Fe(2+)</name>
        <dbReference type="ChEBI" id="CHEBI:29033"/>
    </cofactor>
    <text evidence="5">Binds 1 Fe(2+) ion per subunit.</text>
</comment>
<dbReference type="Gene3D" id="2.60.120.590">
    <property type="entry name" value="Alpha-ketoglutarate-dependent dioxygenase AlkB-like"/>
    <property type="match status" value="1"/>
</dbReference>
<name>A0A7H1NRD1_9PROT</name>
<dbReference type="PANTHER" id="PTHR16557">
    <property type="entry name" value="ALKYLATED DNA REPAIR PROTEIN ALKB-RELATED"/>
    <property type="match status" value="1"/>
</dbReference>
<dbReference type="GO" id="GO:0005737">
    <property type="term" value="C:cytoplasm"/>
    <property type="evidence" value="ECO:0007669"/>
    <property type="project" value="TreeGrafter"/>
</dbReference>
<dbReference type="InterPro" id="IPR027450">
    <property type="entry name" value="AlkB-like"/>
</dbReference>
<dbReference type="AlphaFoldDB" id="A0A7H1NRD1"/>
<dbReference type="InterPro" id="IPR005123">
    <property type="entry name" value="Oxoglu/Fe-dep_dioxygenase_dom"/>
</dbReference>
<dbReference type="EC" id="1.14.11.33" evidence="7"/>
<keyword evidence="2 7" id="KW-0223">Dioxygenase</keyword>
<keyword evidence="1 5" id="KW-0479">Metal-binding</keyword>
<evidence type="ECO:0000313" key="8">
    <source>
        <dbReference type="Proteomes" id="UP000516349"/>
    </source>
</evidence>
<keyword evidence="4 5" id="KW-0408">Iron</keyword>
<evidence type="ECO:0000256" key="4">
    <source>
        <dbReference type="ARBA" id="ARBA00023004"/>
    </source>
</evidence>
<evidence type="ECO:0000313" key="7">
    <source>
        <dbReference type="EMBL" id="QNT78341.1"/>
    </source>
</evidence>
<dbReference type="EMBL" id="CP060244">
    <property type="protein sequence ID" value="QNT78341.1"/>
    <property type="molecule type" value="Genomic_DNA"/>
</dbReference>